<sequence length="354" mass="36257">MRRARKMKAAALLLAGSMALAACASDEPAAGGGGEGGGTATEELRVGLAYDTGGRGDRSFNDSAYAGASAAVEALGGELQELSPNDDASNRAELLTQLAEQGFNPVIAVGFNYDDVIAEVAPQFPDTTFAQVDGSNEDGAKGDNVTGLVFAEEQGSFLAGVAAALKSESAHIGFVGGVESPLIEKFEAGYVAGAQAVNPQIVIDRQYISPAGDFSGFNDPARGQIVAQGMYDAGADIVYHAAGGSGVGVFQAAASAGKRAIGVDSDQYQTVDDPALQAVIMTSMLKRVDNAVEAFINEFSEGTVEGAADVRYDLEGEGVGLSTSGGYIDDIQQDIDGYAQQIIDGTITVPTTIE</sequence>
<keyword evidence="4 7" id="KW-0732">Signal</keyword>
<dbReference type="Proteomes" id="UP001596025">
    <property type="component" value="Unassembled WGS sequence"/>
</dbReference>
<dbReference type="Gene3D" id="3.40.50.2300">
    <property type="match status" value="2"/>
</dbReference>
<evidence type="ECO:0000256" key="6">
    <source>
        <dbReference type="ARBA" id="ARBA00023288"/>
    </source>
</evidence>
<evidence type="ECO:0000313" key="10">
    <source>
        <dbReference type="Proteomes" id="UP001596025"/>
    </source>
</evidence>
<accession>A0ABV9LFV0</accession>
<evidence type="ECO:0000256" key="5">
    <source>
        <dbReference type="ARBA" id="ARBA00023136"/>
    </source>
</evidence>
<protein>
    <submittedName>
        <fullName evidence="9">BMP family protein</fullName>
    </submittedName>
</protein>
<evidence type="ECO:0000256" key="3">
    <source>
        <dbReference type="ARBA" id="ARBA00022475"/>
    </source>
</evidence>
<evidence type="ECO:0000313" key="9">
    <source>
        <dbReference type="EMBL" id="MFC4692964.1"/>
    </source>
</evidence>
<comment type="similarity">
    <text evidence="2">Belongs to the BMP lipoprotein family.</text>
</comment>
<evidence type="ECO:0000259" key="8">
    <source>
        <dbReference type="Pfam" id="PF02608"/>
    </source>
</evidence>
<dbReference type="EMBL" id="JBHSGR010000005">
    <property type="protein sequence ID" value="MFC4692964.1"/>
    <property type="molecule type" value="Genomic_DNA"/>
</dbReference>
<dbReference type="PANTHER" id="PTHR34296">
    <property type="entry name" value="TRANSCRIPTIONAL ACTIVATOR PROTEIN MED"/>
    <property type="match status" value="1"/>
</dbReference>
<organism evidence="9 10">
    <name type="scientific">Geodermatophilus arenarius</name>
    <dbReference type="NCBI Taxonomy" id="1137990"/>
    <lineage>
        <taxon>Bacteria</taxon>
        <taxon>Bacillati</taxon>
        <taxon>Actinomycetota</taxon>
        <taxon>Actinomycetes</taxon>
        <taxon>Geodermatophilales</taxon>
        <taxon>Geodermatophilaceae</taxon>
        <taxon>Geodermatophilus</taxon>
    </lineage>
</organism>
<keyword evidence="5" id="KW-0472">Membrane</keyword>
<dbReference type="InterPro" id="IPR003760">
    <property type="entry name" value="PnrA-like"/>
</dbReference>
<evidence type="ECO:0000256" key="2">
    <source>
        <dbReference type="ARBA" id="ARBA00008610"/>
    </source>
</evidence>
<evidence type="ECO:0000256" key="7">
    <source>
        <dbReference type="SAM" id="SignalP"/>
    </source>
</evidence>
<evidence type="ECO:0000256" key="1">
    <source>
        <dbReference type="ARBA" id="ARBA00004193"/>
    </source>
</evidence>
<proteinExistence type="inferred from homology"/>
<dbReference type="SUPFAM" id="SSF53822">
    <property type="entry name" value="Periplasmic binding protein-like I"/>
    <property type="match status" value="1"/>
</dbReference>
<evidence type="ECO:0000256" key="4">
    <source>
        <dbReference type="ARBA" id="ARBA00022729"/>
    </source>
</evidence>
<dbReference type="CDD" id="cd06354">
    <property type="entry name" value="PBP1_PrnA-like"/>
    <property type="match status" value="1"/>
</dbReference>
<comment type="subcellular location">
    <subcellularLocation>
        <location evidence="1">Cell membrane</location>
        <topology evidence="1">Lipid-anchor</topology>
    </subcellularLocation>
</comment>
<name>A0ABV9LFV0_9ACTN</name>
<dbReference type="InterPro" id="IPR028082">
    <property type="entry name" value="Peripla_BP_I"/>
</dbReference>
<reference evidence="10" key="1">
    <citation type="journal article" date="2019" name="Int. J. Syst. Evol. Microbiol.">
        <title>The Global Catalogue of Microorganisms (GCM) 10K type strain sequencing project: providing services to taxonomists for standard genome sequencing and annotation.</title>
        <authorList>
            <consortium name="The Broad Institute Genomics Platform"/>
            <consortium name="The Broad Institute Genome Sequencing Center for Infectious Disease"/>
            <person name="Wu L."/>
            <person name="Ma J."/>
        </authorList>
    </citation>
    <scope>NUCLEOTIDE SEQUENCE [LARGE SCALE GENOMIC DNA]</scope>
    <source>
        <strain evidence="10">CCUG 62763</strain>
    </source>
</reference>
<dbReference type="PROSITE" id="PS51257">
    <property type="entry name" value="PROKAR_LIPOPROTEIN"/>
    <property type="match status" value="1"/>
</dbReference>
<dbReference type="RefSeq" id="WP_387987578.1">
    <property type="nucleotide sequence ID" value="NZ_JBHSGR010000005.1"/>
</dbReference>
<feature type="chain" id="PRO_5047421347" evidence="7">
    <location>
        <begin position="25"/>
        <end position="354"/>
    </location>
</feature>
<feature type="domain" description="ABC transporter substrate-binding protein PnrA-like" evidence="8">
    <location>
        <begin position="51"/>
        <end position="351"/>
    </location>
</feature>
<comment type="caution">
    <text evidence="9">The sequence shown here is derived from an EMBL/GenBank/DDBJ whole genome shotgun (WGS) entry which is preliminary data.</text>
</comment>
<keyword evidence="3" id="KW-1003">Cell membrane</keyword>
<dbReference type="Pfam" id="PF02608">
    <property type="entry name" value="Bmp"/>
    <property type="match status" value="1"/>
</dbReference>
<feature type="signal peptide" evidence="7">
    <location>
        <begin position="1"/>
        <end position="24"/>
    </location>
</feature>
<dbReference type="InterPro" id="IPR050957">
    <property type="entry name" value="BMP_lipoprotein"/>
</dbReference>
<keyword evidence="6" id="KW-0449">Lipoprotein</keyword>
<keyword evidence="10" id="KW-1185">Reference proteome</keyword>
<dbReference type="PANTHER" id="PTHR34296:SF2">
    <property type="entry name" value="ABC TRANSPORTER GUANOSINE-BINDING PROTEIN NUPN"/>
    <property type="match status" value="1"/>
</dbReference>
<gene>
    <name evidence="9" type="ORF">ACFO3M_06130</name>
</gene>